<keyword evidence="3" id="KW-0238">DNA-binding</keyword>
<sequence length="326" mass="35604">MTKGPENLPETSMRLLEIFAAMMGQRTTVATAESLGISQPAVSAGLRQLEAQLGLTLFERTGRHLEPTLEARNLYEEIRPLFGIVRSFAMRARDLRNGRVGRLRVIATPPPGYSVIPQAMRGFLDTRPDVTVSFDVRRLDNVLHAVQTGQADVGIGLASARIPNVNTEELRPGQMVALLPRDHPLARHEMIEVAALTGERFIGIDQESYLGRMVAQAFEEAHVTYHPQLETRYCQTAASLAASGMGVCIVDPWSAQPYLEGPASVGGLVARPLAQPCPVRCMMFTRRGVPHSGLLQVFMEEMRRATAALDIPGLSATRAAAATKDR</sequence>
<dbReference type="RefSeq" id="WP_232618160.1">
    <property type="nucleotide sequence ID" value="NZ_FWFN01000003.1"/>
</dbReference>
<keyword evidence="4" id="KW-0804">Transcription</keyword>
<dbReference type="EMBL" id="FWFN01000003">
    <property type="protein sequence ID" value="SLN40343.1"/>
    <property type="molecule type" value="Genomic_DNA"/>
</dbReference>
<dbReference type="InterPro" id="IPR005119">
    <property type="entry name" value="LysR_subst-bd"/>
</dbReference>
<dbReference type="GO" id="GO:0003700">
    <property type="term" value="F:DNA-binding transcription factor activity"/>
    <property type="evidence" value="ECO:0007669"/>
    <property type="project" value="InterPro"/>
</dbReference>
<dbReference type="InterPro" id="IPR036388">
    <property type="entry name" value="WH-like_DNA-bd_sf"/>
</dbReference>
<reference evidence="6 7" key="1">
    <citation type="submission" date="2017-03" db="EMBL/GenBank/DDBJ databases">
        <authorList>
            <person name="Afonso C.L."/>
            <person name="Miller P.J."/>
            <person name="Scott M.A."/>
            <person name="Spackman E."/>
            <person name="Goraichik I."/>
            <person name="Dimitrov K.M."/>
            <person name="Suarez D.L."/>
            <person name="Swayne D.E."/>
        </authorList>
    </citation>
    <scope>NUCLEOTIDE SEQUENCE [LARGE SCALE GENOMIC DNA]</scope>
    <source>
        <strain evidence="6 7">CECT 7751</strain>
    </source>
</reference>
<dbReference type="InterPro" id="IPR036390">
    <property type="entry name" value="WH_DNA-bd_sf"/>
</dbReference>
<accession>A0A1X6Z4N8</accession>
<dbReference type="GO" id="GO:0043565">
    <property type="term" value="F:sequence-specific DNA binding"/>
    <property type="evidence" value="ECO:0007669"/>
    <property type="project" value="TreeGrafter"/>
</dbReference>
<dbReference type="PANTHER" id="PTHR30427">
    <property type="entry name" value="TRANSCRIPTIONAL ACTIVATOR PROTEIN LYSR"/>
    <property type="match status" value="1"/>
</dbReference>
<dbReference type="SUPFAM" id="SSF46785">
    <property type="entry name" value="Winged helix' DNA-binding domain"/>
    <property type="match status" value="1"/>
</dbReference>
<dbReference type="GO" id="GO:0010628">
    <property type="term" value="P:positive regulation of gene expression"/>
    <property type="evidence" value="ECO:0007669"/>
    <property type="project" value="TreeGrafter"/>
</dbReference>
<dbReference type="Gene3D" id="1.10.10.10">
    <property type="entry name" value="Winged helix-like DNA-binding domain superfamily/Winged helix DNA-binding domain"/>
    <property type="match status" value="1"/>
</dbReference>
<dbReference type="InterPro" id="IPR000847">
    <property type="entry name" value="LysR_HTH_N"/>
</dbReference>
<comment type="similarity">
    <text evidence="1">Belongs to the LysR transcriptional regulatory family.</text>
</comment>
<dbReference type="AlphaFoldDB" id="A0A1X6Z4N8"/>
<proteinExistence type="inferred from homology"/>
<dbReference type="Gene3D" id="3.40.190.290">
    <property type="match status" value="1"/>
</dbReference>
<evidence type="ECO:0000313" key="6">
    <source>
        <dbReference type="EMBL" id="SLN40343.1"/>
    </source>
</evidence>
<dbReference type="Pfam" id="PF03466">
    <property type="entry name" value="LysR_substrate"/>
    <property type="match status" value="1"/>
</dbReference>
<evidence type="ECO:0000313" key="7">
    <source>
        <dbReference type="Proteomes" id="UP000193963"/>
    </source>
</evidence>
<keyword evidence="7" id="KW-1185">Reference proteome</keyword>
<dbReference type="PANTHER" id="PTHR30427:SF1">
    <property type="entry name" value="TRANSCRIPTIONAL ACTIVATOR PROTEIN LYSR"/>
    <property type="match status" value="1"/>
</dbReference>
<dbReference type="SUPFAM" id="SSF53850">
    <property type="entry name" value="Periplasmic binding protein-like II"/>
    <property type="match status" value="1"/>
</dbReference>
<dbReference type="PRINTS" id="PR00039">
    <property type="entry name" value="HTHLYSR"/>
</dbReference>
<evidence type="ECO:0000256" key="1">
    <source>
        <dbReference type="ARBA" id="ARBA00009437"/>
    </source>
</evidence>
<feature type="domain" description="HTH lysR-type" evidence="5">
    <location>
        <begin position="11"/>
        <end position="68"/>
    </location>
</feature>
<keyword evidence="2" id="KW-0805">Transcription regulation</keyword>
<protein>
    <submittedName>
        <fullName evidence="6">HTH-type transcriptional activator CmpR</fullName>
    </submittedName>
</protein>
<evidence type="ECO:0000256" key="2">
    <source>
        <dbReference type="ARBA" id="ARBA00023015"/>
    </source>
</evidence>
<name>A0A1X6Z4N8_9RHOB</name>
<dbReference type="Proteomes" id="UP000193963">
    <property type="component" value="Unassembled WGS sequence"/>
</dbReference>
<evidence type="ECO:0000256" key="4">
    <source>
        <dbReference type="ARBA" id="ARBA00023163"/>
    </source>
</evidence>
<gene>
    <name evidence="6" type="primary">cmpR_3</name>
    <name evidence="6" type="ORF">PSM7751_01850</name>
</gene>
<dbReference type="Pfam" id="PF00126">
    <property type="entry name" value="HTH_1"/>
    <property type="match status" value="1"/>
</dbReference>
<organism evidence="6 7">
    <name type="scientific">Pseudooceanicola marinus</name>
    <dbReference type="NCBI Taxonomy" id="396013"/>
    <lineage>
        <taxon>Bacteria</taxon>
        <taxon>Pseudomonadati</taxon>
        <taxon>Pseudomonadota</taxon>
        <taxon>Alphaproteobacteria</taxon>
        <taxon>Rhodobacterales</taxon>
        <taxon>Paracoccaceae</taxon>
        <taxon>Pseudooceanicola</taxon>
    </lineage>
</organism>
<dbReference type="PROSITE" id="PS50931">
    <property type="entry name" value="HTH_LYSR"/>
    <property type="match status" value="1"/>
</dbReference>
<evidence type="ECO:0000259" key="5">
    <source>
        <dbReference type="PROSITE" id="PS50931"/>
    </source>
</evidence>
<evidence type="ECO:0000256" key="3">
    <source>
        <dbReference type="ARBA" id="ARBA00023125"/>
    </source>
</evidence>